<reference evidence="1" key="1">
    <citation type="journal article" date="2025" name="Int. J. Syst. Evol. Microbiol.">
        <title>Streptomyces citrinus sp. nov., with yellow diffusible pigment.</title>
        <authorList>
            <person name="He Y."/>
            <person name="Yang E."/>
            <person name="Xu J."/>
            <person name="Sun Y."/>
            <person name="Sun L."/>
        </authorList>
    </citation>
    <scope>NUCLEOTIDE SEQUENCE</scope>
    <source>
        <strain evidence="1">Q6</strain>
    </source>
</reference>
<evidence type="ECO:0000313" key="2">
    <source>
        <dbReference type="Proteomes" id="UP001432251"/>
    </source>
</evidence>
<protein>
    <submittedName>
        <fullName evidence="1">Polyprenyl synthetase family protein</fullName>
    </submittedName>
</protein>
<name>A0ACD5AHB5_9ACTN</name>
<dbReference type="EMBL" id="CP146022">
    <property type="protein sequence ID" value="WWQ66564.1"/>
    <property type="molecule type" value="Genomic_DNA"/>
</dbReference>
<evidence type="ECO:0000313" key="1">
    <source>
        <dbReference type="EMBL" id="WWQ66564.1"/>
    </source>
</evidence>
<sequence>MTGNTTMIRPRPQVPRTEAYGVLARHLGATGLDADLRAVLDAIGAAVRGSPLAVPPAMAEVLSGGKRLRPLFVLATAWAGRTGAARLRERAVGGACAVELLHLASLVHDDLMDDAATRHGVATISARAGAGRALLAGDVLLGHAYTAAAGLGADAAALVGRTLVRLCEGQAEEAGHLFDADRSAHSYFSAIAGKTGALIEASCRMGALAAGYDAATGAALGRFGHHLGIAYQLLDDLTDLTEDSAALGKPTGHDLAEGVYTYPTIWALHHDPGLRPLLLDLARHDGPRAGPAAAAADRVRASGRSTRPGRRSPVSGAAAWTRWPSRATGSARGAWTCWRSWPSRPWTAASATTRTRRPGTRRSSPARRRSSRSRPGC</sequence>
<organism evidence="1 2">
    <name type="scientific">Streptomyces citrinus</name>
    <dbReference type="NCBI Taxonomy" id="3118173"/>
    <lineage>
        <taxon>Bacteria</taxon>
        <taxon>Bacillati</taxon>
        <taxon>Actinomycetota</taxon>
        <taxon>Actinomycetes</taxon>
        <taxon>Kitasatosporales</taxon>
        <taxon>Streptomycetaceae</taxon>
        <taxon>Streptomyces</taxon>
    </lineage>
</organism>
<gene>
    <name evidence="1" type="ORF">V2W30_26695</name>
</gene>
<proteinExistence type="predicted"/>
<accession>A0ACD5AHB5</accession>
<dbReference type="Proteomes" id="UP001432251">
    <property type="component" value="Chromosome"/>
</dbReference>
<keyword evidence="2" id="KW-1185">Reference proteome</keyword>